<dbReference type="CDD" id="cd01146">
    <property type="entry name" value="FhuD"/>
    <property type="match status" value="1"/>
</dbReference>
<protein>
    <submittedName>
        <fullName evidence="8">Iron-siderophore ABC transporter substrate-binding protein</fullName>
    </submittedName>
</protein>
<keyword evidence="4" id="KW-0406">Ion transport</keyword>
<comment type="similarity">
    <text evidence="2">Belongs to the bacterial solute-binding protein 8 family.</text>
</comment>
<reference evidence="8 9" key="1">
    <citation type="submission" date="2019-05" db="EMBL/GenBank/DDBJ databases">
        <title>Pseudorhodobacter turbinis sp. nov., isolated from the gut of the Korean turban shell.</title>
        <authorList>
            <person name="Jeong Y.-S."/>
            <person name="Kang W.-R."/>
            <person name="Bae J.-W."/>
        </authorList>
    </citation>
    <scope>NUCLEOTIDE SEQUENCE [LARGE SCALE GENOMIC DNA]</scope>
    <source>
        <strain evidence="8 9">S12M18</strain>
    </source>
</reference>
<dbReference type="Gene3D" id="3.40.50.1980">
    <property type="entry name" value="Nitrogenase molybdenum iron protein domain"/>
    <property type="match status" value="2"/>
</dbReference>
<keyword evidence="4" id="KW-0408">Iron</keyword>
<evidence type="ECO:0000313" key="8">
    <source>
        <dbReference type="EMBL" id="QCO55760.1"/>
    </source>
</evidence>
<dbReference type="Pfam" id="PF01497">
    <property type="entry name" value="Peripla_BP_2"/>
    <property type="match status" value="1"/>
</dbReference>
<evidence type="ECO:0000256" key="6">
    <source>
        <dbReference type="SAM" id="SignalP"/>
    </source>
</evidence>
<comment type="subcellular location">
    <subcellularLocation>
        <location evidence="1">Cell envelope</location>
    </subcellularLocation>
</comment>
<keyword evidence="3" id="KW-0813">Transport</keyword>
<evidence type="ECO:0000259" key="7">
    <source>
        <dbReference type="PROSITE" id="PS50983"/>
    </source>
</evidence>
<dbReference type="PROSITE" id="PS50983">
    <property type="entry name" value="FE_B12_PBP"/>
    <property type="match status" value="1"/>
</dbReference>
<dbReference type="EMBL" id="CP039964">
    <property type="protein sequence ID" value="QCO55760.1"/>
    <property type="molecule type" value="Genomic_DNA"/>
</dbReference>
<dbReference type="PANTHER" id="PTHR30532">
    <property type="entry name" value="IRON III DICITRATE-BINDING PERIPLASMIC PROTEIN"/>
    <property type="match status" value="1"/>
</dbReference>
<dbReference type="GO" id="GO:1901678">
    <property type="term" value="P:iron coordination entity transport"/>
    <property type="evidence" value="ECO:0007669"/>
    <property type="project" value="UniProtKB-ARBA"/>
</dbReference>
<evidence type="ECO:0000313" key="9">
    <source>
        <dbReference type="Proteomes" id="UP000298631"/>
    </source>
</evidence>
<evidence type="ECO:0000256" key="3">
    <source>
        <dbReference type="ARBA" id="ARBA00022448"/>
    </source>
</evidence>
<dbReference type="AlphaFoldDB" id="A0A4P8EF98"/>
<gene>
    <name evidence="8" type="ORF">EOK75_08395</name>
</gene>
<evidence type="ECO:0000256" key="4">
    <source>
        <dbReference type="ARBA" id="ARBA00022496"/>
    </source>
</evidence>
<sequence length="315" mass="34132">MGLNMVKLSGYILTVLSVVFASSAVACEGIELDRGDVFNAPLCIPETPARVVVLDPSFGLGVGLDVGLPVVGAPLEMMSDEALHKRAVEHDITSTGFVTEPSLETIVALQPDLIIGFVGSESVASGIYPMAARVAPTLLFTSTDWREFYRLLASLSGKEQEVADALDTLDQRIADIKARMPDTTVSVLRITSWDFQVYLDAPETYAPFEIMKQAGVRRSAYETTDDPSLALKRPDREELAQLDGDILLYIVGGTNASDQDGRHAEVLSDPLWKMLPAVRSGQVHRVSHGTWMQFSGIASAHRVLDDLEAYVVGAP</sequence>
<proteinExistence type="inferred from homology"/>
<organism evidence="8 9">
    <name type="scientific">Pseudorhodobacter turbinis</name>
    <dbReference type="NCBI Taxonomy" id="2500533"/>
    <lineage>
        <taxon>Bacteria</taxon>
        <taxon>Pseudomonadati</taxon>
        <taxon>Pseudomonadota</taxon>
        <taxon>Alphaproteobacteria</taxon>
        <taxon>Rhodobacterales</taxon>
        <taxon>Paracoccaceae</taxon>
        <taxon>Pseudorhodobacter</taxon>
    </lineage>
</organism>
<name>A0A4P8EF98_9RHOB</name>
<feature type="domain" description="Fe/B12 periplasmic-binding" evidence="7">
    <location>
        <begin position="49"/>
        <end position="315"/>
    </location>
</feature>
<accession>A0A4P8EF98</accession>
<dbReference type="OrthoDB" id="8370650at2"/>
<dbReference type="Proteomes" id="UP000298631">
    <property type="component" value="Chromosome"/>
</dbReference>
<dbReference type="PANTHER" id="PTHR30532:SF1">
    <property type="entry name" value="IRON(3+)-HYDROXAMATE-BINDING PROTEIN FHUD"/>
    <property type="match status" value="1"/>
</dbReference>
<dbReference type="KEGG" id="pseb:EOK75_08395"/>
<keyword evidence="4" id="KW-0410">Iron transport</keyword>
<dbReference type="PROSITE" id="PS51257">
    <property type="entry name" value="PROKAR_LIPOPROTEIN"/>
    <property type="match status" value="1"/>
</dbReference>
<dbReference type="GO" id="GO:0030288">
    <property type="term" value="C:outer membrane-bounded periplasmic space"/>
    <property type="evidence" value="ECO:0007669"/>
    <property type="project" value="TreeGrafter"/>
</dbReference>
<keyword evidence="9" id="KW-1185">Reference proteome</keyword>
<feature type="chain" id="PRO_5020900529" evidence="6">
    <location>
        <begin position="27"/>
        <end position="315"/>
    </location>
</feature>
<keyword evidence="5 6" id="KW-0732">Signal</keyword>
<evidence type="ECO:0000256" key="5">
    <source>
        <dbReference type="ARBA" id="ARBA00022729"/>
    </source>
</evidence>
<dbReference type="SUPFAM" id="SSF53807">
    <property type="entry name" value="Helical backbone' metal receptor"/>
    <property type="match status" value="1"/>
</dbReference>
<evidence type="ECO:0000256" key="2">
    <source>
        <dbReference type="ARBA" id="ARBA00008814"/>
    </source>
</evidence>
<dbReference type="InterPro" id="IPR002491">
    <property type="entry name" value="ABC_transptr_periplasmic_BD"/>
</dbReference>
<dbReference type="InterPro" id="IPR051313">
    <property type="entry name" value="Bact_iron-sidero_bind"/>
</dbReference>
<evidence type="ECO:0000256" key="1">
    <source>
        <dbReference type="ARBA" id="ARBA00004196"/>
    </source>
</evidence>
<feature type="signal peptide" evidence="6">
    <location>
        <begin position="1"/>
        <end position="26"/>
    </location>
</feature>